<dbReference type="InterPro" id="IPR014777">
    <property type="entry name" value="4pyrrole_Mease_sub1"/>
</dbReference>
<dbReference type="OrthoDB" id="7061662at2"/>
<dbReference type="InterPro" id="IPR014776">
    <property type="entry name" value="4pyrrole_Mease_sub2"/>
</dbReference>
<keyword evidence="1" id="KW-0489">Methyltransferase</keyword>
<organism evidence="1 2">
    <name type="scientific">Nonlabens marinus S1-08</name>
    <dbReference type="NCBI Taxonomy" id="1454201"/>
    <lineage>
        <taxon>Bacteria</taxon>
        <taxon>Pseudomonadati</taxon>
        <taxon>Bacteroidota</taxon>
        <taxon>Flavobacteriia</taxon>
        <taxon>Flavobacteriales</taxon>
        <taxon>Flavobacteriaceae</taxon>
        <taxon>Nonlabens</taxon>
    </lineage>
</organism>
<dbReference type="InterPro" id="IPR035996">
    <property type="entry name" value="4pyrrol_Methylase_sf"/>
</dbReference>
<dbReference type="Gene3D" id="3.30.950.10">
    <property type="entry name" value="Methyltransferase, Cobalt-precorrin-4 Transmethylase, Domain 2"/>
    <property type="match status" value="1"/>
</dbReference>
<gene>
    <name evidence="1" type="ORF">NMS_2393</name>
</gene>
<evidence type="ECO:0000313" key="1">
    <source>
        <dbReference type="EMBL" id="BAO56402.1"/>
    </source>
</evidence>
<dbReference type="AlphaFoldDB" id="W8VXR8"/>
<reference evidence="1 2" key="1">
    <citation type="journal article" date="2014" name="Proc. Natl. Acad. Sci. U.S.A.">
        <title>Functional characterization of flavobacteria rhodopsins reveals a unique class of light-driven chloride pump in bacteria.</title>
        <authorList>
            <person name="Yoshizawa S."/>
            <person name="Kumagai Y."/>
            <person name="Kim H."/>
            <person name="Ogura Y."/>
            <person name="Hayashi T."/>
            <person name="Iwasaki W."/>
            <person name="DeLong E.F."/>
            <person name="Kogure K."/>
        </authorList>
    </citation>
    <scope>NUCLEOTIDE SEQUENCE [LARGE SCALE GENOMIC DNA]</scope>
    <source>
        <strain evidence="1 2">S1-08</strain>
    </source>
</reference>
<dbReference type="KEGG" id="nmf:NMS_2393"/>
<dbReference type="PANTHER" id="PTHR46111:SF2">
    <property type="entry name" value="SAM-DEPENDENT METHYLTRANSFERASE"/>
    <property type="match status" value="1"/>
</dbReference>
<dbReference type="GO" id="GO:0032259">
    <property type="term" value="P:methylation"/>
    <property type="evidence" value="ECO:0007669"/>
    <property type="project" value="UniProtKB-KW"/>
</dbReference>
<dbReference type="PIRSF" id="PIRSF005917">
    <property type="entry name" value="MTase_YraL"/>
    <property type="match status" value="1"/>
</dbReference>
<dbReference type="EMBL" id="AP014548">
    <property type="protein sequence ID" value="BAO56402.1"/>
    <property type="molecule type" value="Genomic_DNA"/>
</dbReference>
<keyword evidence="2" id="KW-1185">Reference proteome</keyword>
<dbReference type="InterPro" id="IPR008189">
    <property type="entry name" value="rRNA_ssu_MeTfrase_I"/>
</dbReference>
<dbReference type="HOGENOM" id="CLU_044779_4_1_10"/>
<dbReference type="GO" id="GO:0008168">
    <property type="term" value="F:methyltransferase activity"/>
    <property type="evidence" value="ECO:0007669"/>
    <property type="project" value="UniProtKB-KW"/>
</dbReference>
<dbReference type="STRING" id="1454201.NMS_2393"/>
<proteinExistence type="predicted"/>
<dbReference type="SUPFAM" id="SSF53790">
    <property type="entry name" value="Tetrapyrrole methylase"/>
    <property type="match status" value="1"/>
</dbReference>
<protein>
    <submittedName>
        <fullName evidence="1">Tetrapyrrole (Corrin-Porphyrin) methylase family protein</fullName>
    </submittedName>
</protein>
<evidence type="ECO:0000313" key="2">
    <source>
        <dbReference type="Proteomes" id="UP000031760"/>
    </source>
</evidence>
<keyword evidence="1" id="KW-0808">Transferase</keyword>
<dbReference type="PANTHER" id="PTHR46111">
    <property type="entry name" value="RIBOSOMAL RNA SMALL SUBUNIT METHYLTRANSFERASE I"/>
    <property type="match status" value="1"/>
</dbReference>
<dbReference type="Gene3D" id="3.40.1010.10">
    <property type="entry name" value="Cobalt-precorrin-4 Transmethylase, Domain 1"/>
    <property type="match status" value="1"/>
</dbReference>
<dbReference type="Proteomes" id="UP000031760">
    <property type="component" value="Chromosome"/>
</dbReference>
<dbReference type="CDD" id="cd11649">
    <property type="entry name" value="RsmI_like"/>
    <property type="match status" value="1"/>
</dbReference>
<dbReference type="RefSeq" id="WP_041496892.1">
    <property type="nucleotide sequence ID" value="NZ_AP014548.1"/>
</dbReference>
<accession>W8VXR8</accession>
<sequence length="242" mass="26884">MTNEKGNLYLIPVTLGDVDPLEVMPISIKRVIENVNHYVVENEKTARRSIKSMVPEKEQAILEFSLINKYTEPSEIPSFLAPCLAGHPMGLMSEAGVPGVADPGADVVAIAHEKGIKVIPLVGPSSILMAMMASGLNGQNFAFNGYLPIDGKDRKRKLIELEQRSRQEQQAQSFIETPYRNNKMIETLVANLHPDTLLCIACDISLPTEFIKTQPISQWKNSAIDIHKRPAIFIIQHKVISF</sequence>
<name>W8VXR8_9FLAO</name>